<evidence type="ECO:0000313" key="11">
    <source>
        <dbReference type="EMBL" id="MSS87040.1"/>
    </source>
</evidence>
<protein>
    <recommendedName>
        <fullName evidence="3">Isopentenyl phosphate kinase</fullName>
        <ecNumber evidence="2">2.7.4.26</ecNumber>
    </recommendedName>
</protein>
<gene>
    <name evidence="11" type="ORF">FYJ45_01330</name>
</gene>
<dbReference type="EMBL" id="VUMI01000002">
    <property type="protein sequence ID" value="MSS87040.1"/>
    <property type="molecule type" value="Genomic_DNA"/>
</dbReference>
<dbReference type="GO" id="GO:0016114">
    <property type="term" value="P:terpenoid biosynthetic process"/>
    <property type="evidence" value="ECO:0007669"/>
    <property type="project" value="TreeGrafter"/>
</dbReference>
<comment type="catalytic activity">
    <reaction evidence="9">
        <text>isopentenyl phosphate + ATP = isopentenyl diphosphate + ADP</text>
        <dbReference type="Rhea" id="RHEA:33963"/>
        <dbReference type="ChEBI" id="CHEBI:30616"/>
        <dbReference type="ChEBI" id="CHEBI:65078"/>
        <dbReference type="ChEBI" id="CHEBI:128769"/>
        <dbReference type="ChEBI" id="CHEBI:456216"/>
        <dbReference type="EC" id="2.7.4.26"/>
    </reaction>
</comment>
<evidence type="ECO:0000256" key="7">
    <source>
        <dbReference type="ARBA" id="ARBA00022840"/>
    </source>
</evidence>
<evidence type="ECO:0000256" key="4">
    <source>
        <dbReference type="ARBA" id="ARBA00022679"/>
    </source>
</evidence>
<proteinExistence type="inferred from homology"/>
<dbReference type="InterPro" id="IPR001048">
    <property type="entry name" value="Asp/Glu/Uridylate_kinase"/>
</dbReference>
<dbReference type="InterPro" id="IPR036393">
    <property type="entry name" value="AceGlu_kinase-like_sf"/>
</dbReference>
<dbReference type="NCBIfam" id="NF040647">
    <property type="entry name" value="IPPK_Arch"/>
    <property type="match status" value="1"/>
</dbReference>
<dbReference type="PANTHER" id="PTHR43654">
    <property type="entry name" value="GLUTAMATE 5-KINASE"/>
    <property type="match status" value="1"/>
</dbReference>
<dbReference type="EC" id="2.7.4.26" evidence="2"/>
<evidence type="ECO:0000256" key="5">
    <source>
        <dbReference type="ARBA" id="ARBA00022741"/>
    </source>
</evidence>
<evidence type="ECO:0000256" key="8">
    <source>
        <dbReference type="ARBA" id="ARBA00023229"/>
    </source>
</evidence>
<keyword evidence="5" id="KW-0547">Nucleotide-binding</keyword>
<keyword evidence="4" id="KW-0808">Transferase</keyword>
<evidence type="ECO:0000259" key="10">
    <source>
        <dbReference type="Pfam" id="PF00696"/>
    </source>
</evidence>
<dbReference type="Gene3D" id="3.40.1160.10">
    <property type="entry name" value="Acetylglutamate kinase-like"/>
    <property type="match status" value="1"/>
</dbReference>
<dbReference type="Proteomes" id="UP000436047">
    <property type="component" value="Unassembled WGS sequence"/>
</dbReference>
<evidence type="ECO:0000313" key="12">
    <source>
        <dbReference type="Proteomes" id="UP000436047"/>
    </source>
</evidence>
<dbReference type="GO" id="GO:0005524">
    <property type="term" value="F:ATP binding"/>
    <property type="evidence" value="ECO:0007669"/>
    <property type="project" value="UniProtKB-KW"/>
</dbReference>
<dbReference type="Pfam" id="PF00696">
    <property type="entry name" value="AA_kinase"/>
    <property type="match status" value="1"/>
</dbReference>
<evidence type="ECO:0000256" key="1">
    <source>
        <dbReference type="ARBA" id="ARBA00010540"/>
    </source>
</evidence>
<dbReference type="GO" id="GO:0005829">
    <property type="term" value="C:cytosol"/>
    <property type="evidence" value="ECO:0007669"/>
    <property type="project" value="TreeGrafter"/>
</dbReference>
<keyword evidence="7" id="KW-0067">ATP-binding</keyword>
<comment type="caution">
    <text evidence="11">The sequence shown here is derived from an EMBL/GenBank/DDBJ whole genome shotgun (WGS) entry which is preliminary data.</text>
</comment>
<dbReference type="GO" id="GO:0102043">
    <property type="term" value="F:isopentenyl phosphate kinase activity"/>
    <property type="evidence" value="ECO:0007669"/>
    <property type="project" value="UniProtKB-EC"/>
</dbReference>
<evidence type="ECO:0000256" key="9">
    <source>
        <dbReference type="ARBA" id="ARBA00049063"/>
    </source>
</evidence>
<dbReference type="SUPFAM" id="SSF53633">
    <property type="entry name" value="Carbamate kinase-like"/>
    <property type="match status" value="1"/>
</dbReference>
<keyword evidence="6" id="KW-0418">Kinase</keyword>
<dbReference type="AlphaFoldDB" id="A0A6N7WC68"/>
<dbReference type="RefSeq" id="WP_154463115.1">
    <property type="nucleotide sequence ID" value="NZ_JAXDZL010000123.1"/>
</dbReference>
<evidence type="ECO:0000256" key="3">
    <source>
        <dbReference type="ARBA" id="ARBA00017267"/>
    </source>
</evidence>
<name>A0A6N7WC68_9FIRM</name>
<dbReference type="GeneID" id="86051725"/>
<dbReference type="PANTHER" id="PTHR43654:SF1">
    <property type="entry name" value="ISOPENTENYL PHOSPHATE KINASE"/>
    <property type="match status" value="1"/>
</dbReference>
<feature type="domain" description="Aspartate/glutamate/uridylate kinase" evidence="10">
    <location>
        <begin position="3"/>
        <end position="245"/>
    </location>
</feature>
<sequence length="270" mass="30169">MKKLTLIKMGGAILTDKSKPCVIRYDLIKELTGQIRECLPFLKGSVVIGNGGGSFGHYFAEKYSLMDGITNEDGWMGFCKGKNGNAFLHTKLIEEFINQGILACPYPIDNIMNDNINKGEGINRWNQLFTYLEHGILPAVYGDIIYDSVKGCKIVSTETVFSLLNRAVILNPDWGYSIDKIIFCTNKDGIENLKGELLPFIDKTRFNQWEIFRKSGDGYDVTGGMYGKVMMAMNTEISCPVYIVNGNHPERLSGLLRGEEIIGTCIYSNV</sequence>
<dbReference type="InterPro" id="IPR024192">
    <property type="entry name" value="Fosfomycin_R_FomA-type"/>
</dbReference>
<accession>A0A6N7WC68</accession>
<evidence type="ECO:0000256" key="2">
    <source>
        <dbReference type="ARBA" id="ARBA00012908"/>
    </source>
</evidence>
<dbReference type="GO" id="GO:0016301">
    <property type="term" value="F:kinase activity"/>
    <property type="evidence" value="ECO:0007669"/>
    <property type="project" value="UniProtKB-KW"/>
</dbReference>
<reference evidence="11 12" key="1">
    <citation type="submission" date="2019-08" db="EMBL/GenBank/DDBJ databases">
        <title>In-depth cultivation of the pig gut microbiome towards novel bacterial diversity and tailored functional studies.</title>
        <authorList>
            <person name="Wylensek D."/>
            <person name="Hitch T.C.A."/>
            <person name="Clavel T."/>
        </authorList>
    </citation>
    <scope>NUCLEOTIDE SEQUENCE [LARGE SCALE GENOMIC DNA]</scope>
    <source>
        <strain evidence="11 12">WCA-389-WT-23B</strain>
    </source>
</reference>
<organism evidence="11 12">
    <name type="scientific">Eisenbergiella porci</name>
    <dbReference type="NCBI Taxonomy" id="2652274"/>
    <lineage>
        <taxon>Bacteria</taxon>
        <taxon>Bacillati</taxon>
        <taxon>Bacillota</taxon>
        <taxon>Clostridia</taxon>
        <taxon>Lachnospirales</taxon>
        <taxon>Lachnospiraceae</taxon>
        <taxon>Eisenbergiella</taxon>
    </lineage>
</organism>
<keyword evidence="12" id="KW-1185">Reference proteome</keyword>
<evidence type="ECO:0000256" key="6">
    <source>
        <dbReference type="ARBA" id="ARBA00022777"/>
    </source>
</evidence>
<comment type="similarity">
    <text evidence="1">Belongs to the isopentenyl phosphate kinase family.</text>
</comment>
<keyword evidence="8" id="KW-0414">Isoprene biosynthesis</keyword>